<reference evidence="1 2" key="1">
    <citation type="submission" date="2023-07" db="EMBL/GenBank/DDBJ databases">
        <title>Sequencing the genomes of 1000 actinobacteria strains.</title>
        <authorList>
            <person name="Klenk H.-P."/>
        </authorList>
    </citation>
    <scope>NUCLEOTIDE SEQUENCE [LARGE SCALE GENOMIC DNA]</scope>
    <source>
        <strain evidence="1 2">DSM 14785</strain>
    </source>
</reference>
<comment type="caution">
    <text evidence="1">The sequence shown here is derived from an EMBL/GenBank/DDBJ whole genome shotgun (WGS) entry which is preliminary data.</text>
</comment>
<sequence>MPNSVVAVADGDFRFDPSAVFDVVRAAWPRSTFAGVSGRLSEVSAGQITVLDGEELVALVEVDVAGEALDVDWRTPETLAQVVSVITSLPGFAGDSSVVLTDWADTLVELRPGTTARDLLAARGDVL</sequence>
<dbReference type="RefSeq" id="WP_070318616.1">
    <property type="nucleotide sequence ID" value="NZ_JAUSVM010000001.1"/>
</dbReference>
<proteinExistence type="predicted"/>
<dbReference type="Proteomes" id="UP001240250">
    <property type="component" value="Unassembled WGS sequence"/>
</dbReference>
<evidence type="ECO:0000313" key="2">
    <source>
        <dbReference type="Proteomes" id="UP001240250"/>
    </source>
</evidence>
<organism evidence="1 2">
    <name type="scientific">Cellulomonas iranensis</name>
    <dbReference type="NCBI Taxonomy" id="76862"/>
    <lineage>
        <taxon>Bacteria</taxon>
        <taxon>Bacillati</taxon>
        <taxon>Actinomycetota</taxon>
        <taxon>Actinomycetes</taxon>
        <taxon>Micrococcales</taxon>
        <taxon>Cellulomonadaceae</taxon>
        <taxon>Cellulomonas</taxon>
    </lineage>
</organism>
<gene>
    <name evidence="1" type="ORF">JO380_000947</name>
</gene>
<keyword evidence="2" id="KW-1185">Reference proteome</keyword>
<protein>
    <submittedName>
        <fullName evidence="1">Uncharacterized protein</fullName>
    </submittedName>
</protein>
<accession>A0ABU0GIP4</accession>
<dbReference type="EMBL" id="JAUSVM010000001">
    <property type="protein sequence ID" value="MDQ0424566.1"/>
    <property type="molecule type" value="Genomic_DNA"/>
</dbReference>
<evidence type="ECO:0000313" key="1">
    <source>
        <dbReference type="EMBL" id="MDQ0424566.1"/>
    </source>
</evidence>
<name>A0ABU0GIP4_9CELL</name>